<keyword evidence="3" id="KW-1185">Reference proteome</keyword>
<evidence type="ECO:0000313" key="3">
    <source>
        <dbReference type="Proteomes" id="UP000249518"/>
    </source>
</evidence>
<organism evidence="2 3">
    <name type="scientific">Flavobacterium lacus</name>
    <dbReference type="NCBI Taxonomy" id="1353778"/>
    <lineage>
        <taxon>Bacteria</taxon>
        <taxon>Pseudomonadati</taxon>
        <taxon>Bacteroidota</taxon>
        <taxon>Flavobacteriia</taxon>
        <taxon>Flavobacteriales</taxon>
        <taxon>Flavobacteriaceae</taxon>
        <taxon>Flavobacterium</taxon>
    </lineage>
</organism>
<dbReference type="AlphaFoldDB" id="A0A328WTT1"/>
<evidence type="ECO:0000256" key="1">
    <source>
        <dbReference type="SAM" id="SignalP"/>
    </source>
</evidence>
<accession>A0A328WTT1</accession>
<gene>
    <name evidence="2" type="ORF">B0I10_1144</name>
</gene>
<dbReference type="RefSeq" id="WP_112086904.1">
    <property type="nucleotide sequence ID" value="NZ_QLSV01000014.1"/>
</dbReference>
<proteinExistence type="predicted"/>
<reference evidence="2 3" key="1">
    <citation type="submission" date="2018-06" db="EMBL/GenBank/DDBJ databases">
        <title>Genomic Encyclopedia of Type Strains, Phase III (KMG-III): the genomes of soil and plant-associated and newly described type strains.</title>
        <authorList>
            <person name="Whitman W."/>
        </authorList>
    </citation>
    <scope>NUCLEOTIDE SEQUENCE [LARGE SCALE GENOMIC DNA]</scope>
    <source>
        <strain evidence="2 3">CGMCC 1.12504</strain>
    </source>
</reference>
<comment type="caution">
    <text evidence="2">The sequence shown here is derived from an EMBL/GenBank/DDBJ whole genome shotgun (WGS) entry which is preliminary data.</text>
</comment>
<sequence length="209" mass="23150">MKNIFSILLTFCFSLVGMAQFDTGGKSITPSGNFGITPSTSGTSIITPKAKEEKKSDSYYAPFRKEKEIDLTKNYGFSKPEHKLQPNLNGESEMMEEFKRGKNYGSFISKSKFIKVLCRDHQAIDGDRVSIILNGKVVESNIFLDAEFSVFYIELAAGFNNLEFVALNQGASGPNTAQFAVLDEFDATIMSNIWNLATGAKATMSIFRE</sequence>
<feature type="chain" id="PRO_5016464657" description="Secreted protein" evidence="1">
    <location>
        <begin position="22"/>
        <end position="209"/>
    </location>
</feature>
<protein>
    <recommendedName>
        <fullName evidence="4">Secreted protein</fullName>
    </recommendedName>
</protein>
<keyword evidence="1" id="KW-0732">Signal</keyword>
<evidence type="ECO:0008006" key="4">
    <source>
        <dbReference type="Google" id="ProtNLM"/>
    </source>
</evidence>
<feature type="signal peptide" evidence="1">
    <location>
        <begin position="1"/>
        <end position="21"/>
    </location>
</feature>
<dbReference type="Proteomes" id="UP000249518">
    <property type="component" value="Unassembled WGS sequence"/>
</dbReference>
<evidence type="ECO:0000313" key="2">
    <source>
        <dbReference type="EMBL" id="RAR46788.1"/>
    </source>
</evidence>
<name>A0A328WTT1_9FLAO</name>
<dbReference type="OrthoDB" id="1148517at2"/>
<dbReference type="EMBL" id="QLSV01000014">
    <property type="protein sequence ID" value="RAR46788.1"/>
    <property type="molecule type" value="Genomic_DNA"/>
</dbReference>